<keyword evidence="4" id="KW-1185">Reference proteome</keyword>
<comment type="similarity">
    <text evidence="1">Belongs to the TRAFAC class myosin-kinesin ATPase superfamily. Kinesin family.</text>
</comment>
<comment type="caution">
    <text evidence="1">Lacks conserved residue(s) required for the propagation of feature annotation.</text>
</comment>
<evidence type="ECO:0000259" key="2">
    <source>
        <dbReference type="PROSITE" id="PS50067"/>
    </source>
</evidence>
<evidence type="ECO:0000313" key="4">
    <source>
        <dbReference type="Proteomes" id="UP000601435"/>
    </source>
</evidence>
<reference evidence="3" key="1">
    <citation type="submission" date="2021-02" db="EMBL/GenBank/DDBJ databases">
        <authorList>
            <person name="Dougan E. K."/>
            <person name="Rhodes N."/>
            <person name="Thang M."/>
            <person name="Chan C."/>
        </authorList>
    </citation>
    <scope>NUCLEOTIDE SEQUENCE</scope>
</reference>
<dbReference type="Gene3D" id="3.40.850.10">
    <property type="entry name" value="Kinesin motor domain"/>
    <property type="match status" value="1"/>
</dbReference>
<evidence type="ECO:0000256" key="1">
    <source>
        <dbReference type="PROSITE-ProRule" id="PRU00283"/>
    </source>
</evidence>
<evidence type="ECO:0000313" key="3">
    <source>
        <dbReference type="EMBL" id="CAE7425966.1"/>
    </source>
</evidence>
<dbReference type="OrthoDB" id="446098at2759"/>
<sequence length="99" mass="11186">METHVRVVARFRPPVTDEEFNDQPVFLLRPGDNSNAIDSGVAENATVESQDGRWTFEFDTAFSEEASQHVVYDRIGHPAVQDVLAGQTPENRIYHILKC</sequence>
<dbReference type="InterPro" id="IPR001752">
    <property type="entry name" value="Kinesin_motor_dom"/>
</dbReference>
<dbReference type="EMBL" id="CAJNJA010018556">
    <property type="protein sequence ID" value="CAE7425966.1"/>
    <property type="molecule type" value="Genomic_DNA"/>
</dbReference>
<dbReference type="AlphaFoldDB" id="A0A812RAK1"/>
<dbReference type="GO" id="GO:0003777">
    <property type="term" value="F:microtubule motor activity"/>
    <property type="evidence" value="ECO:0007669"/>
    <property type="project" value="InterPro"/>
</dbReference>
<dbReference type="GO" id="GO:0005524">
    <property type="term" value="F:ATP binding"/>
    <property type="evidence" value="ECO:0007669"/>
    <property type="project" value="InterPro"/>
</dbReference>
<dbReference type="PROSITE" id="PS50067">
    <property type="entry name" value="KINESIN_MOTOR_2"/>
    <property type="match status" value="1"/>
</dbReference>
<name>A0A812RAK1_9DINO</name>
<comment type="caution">
    <text evidence="3">The sequence shown here is derived from an EMBL/GenBank/DDBJ whole genome shotgun (WGS) entry which is preliminary data.</text>
</comment>
<feature type="domain" description="Kinesin motor" evidence="2">
    <location>
        <begin position="4"/>
        <end position="99"/>
    </location>
</feature>
<protein>
    <submittedName>
        <fullName evidence="3">SdcS protein</fullName>
    </submittedName>
</protein>
<dbReference type="SUPFAM" id="SSF52540">
    <property type="entry name" value="P-loop containing nucleoside triphosphate hydrolases"/>
    <property type="match status" value="1"/>
</dbReference>
<gene>
    <name evidence="3" type="primary">sdcS</name>
    <name evidence="3" type="ORF">SNEC2469_LOCUS11688</name>
</gene>
<dbReference type="GO" id="GO:0008017">
    <property type="term" value="F:microtubule binding"/>
    <property type="evidence" value="ECO:0007669"/>
    <property type="project" value="InterPro"/>
</dbReference>
<dbReference type="InterPro" id="IPR036961">
    <property type="entry name" value="Kinesin_motor_dom_sf"/>
</dbReference>
<dbReference type="InterPro" id="IPR027417">
    <property type="entry name" value="P-loop_NTPase"/>
</dbReference>
<dbReference type="Proteomes" id="UP000601435">
    <property type="component" value="Unassembled WGS sequence"/>
</dbReference>
<organism evidence="3 4">
    <name type="scientific">Symbiodinium necroappetens</name>
    <dbReference type="NCBI Taxonomy" id="1628268"/>
    <lineage>
        <taxon>Eukaryota</taxon>
        <taxon>Sar</taxon>
        <taxon>Alveolata</taxon>
        <taxon>Dinophyceae</taxon>
        <taxon>Suessiales</taxon>
        <taxon>Symbiodiniaceae</taxon>
        <taxon>Symbiodinium</taxon>
    </lineage>
</organism>
<dbReference type="GO" id="GO:0007018">
    <property type="term" value="P:microtubule-based movement"/>
    <property type="evidence" value="ECO:0007669"/>
    <property type="project" value="InterPro"/>
</dbReference>
<accession>A0A812RAK1</accession>
<proteinExistence type="inferred from homology"/>